<name>A0A1B6VL09_9PROT</name>
<gene>
    <name evidence="3" type="ORF">A0123_01689</name>
</gene>
<evidence type="ECO:0000259" key="2">
    <source>
        <dbReference type="Pfam" id="PF22807"/>
    </source>
</evidence>
<dbReference type="AlphaFoldDB" id="A0A1B6VL09"/>
<dbReference type="InterPro" id="IPR011041">
    <property type="entry name" value="Quinoprot_gluc/sorb_DH_b-prop"/>
</dbReference>
<dbReference type="PATRIC" id="fig|38307.3.peg.1742"/>
<evidence type="ECO:0000256" key="1">
    <source>
        <dbReference type="SAM" id="SignalP"/>
    </source>
</evidence>
<accession>A0A1B6VL09</accession>
<feature type="signal peptide" evidence="1">
    <location>
        <begin position="1"/>
        <end position="21"/>
    </location>
</feature>
<dbReference type="Gene3D" id="2.120.10.30">
    <property type="entry name" value="TolB, C-terminal domain"/>
    <property type="match status" value="1"/>
</dbReference>
<proteinExistence type="predicted"/>
<evidence type="ECO:0000313" key="3">
    <source>
        <dbReference type="EMBL" id="OAJ67647.1"/>
    </source>
</evidence>
<comment type="caution">
    <text evidence="3">The sequence shown here is derived from an EMBL/GenBank/DDBJ whole genome shotgun (WGS) entry which is preliminary data.</text>
</comment>
<dbReference type="InterPro" id="IPR054539">
    <property type="entry name" value="Beta-prop_PDH"/>
</dbReference>
<dbReference type="InterPro" id="IPR011042">
    <property type="entry name" value="6-blade_b-propeller_TolB-like"/>
</dbReference>
<dbReference type="Pfam" id="PF22807">
    <property type="entry name" value="TrAA12"/>
    <property type="match status" value="1"/>
</dbReference>
<dbReference type="RefSeq" id="WP_064274454.1">
    <property type="nucleotide sequence ID" value="NZ_LUTU01000007.1"/>
</dbReference>
<feature type="chain" id="PRO_5008590101" evidence="1">
    <location>
        <begin position="22"/>
        <end position="371"/>
    </location>
</feature>
<dbReference type="Proteomes" id="UP000077786">
    <property type="component" value="Unassembled WGS sequence"/>
</dbReference>
<keyword evidence="1" id="KW-0732">Signal</keyword>
<evidence type="ECO:0000313" key="4">
    <source>
        <dbReference type="Proteomes" id="UP000077786"/>
    </source>
</evidence>
<sequence>MLRQFLLFSVIGSCLALPAWGAPSSEGLSVAPGFHLNVISAQVRGAREIALGDRGTVFLGSMGAGKIYAVSGVGDAGSPVQVRTLASGLETPSGVAYHDGDLYIAEPERILVLRDIEDHLGNPPEPEVITDHLPFKDGDHFWKFIAFGPDGRLYVTIGAPCNVCDVGHDLGKIISMNPDGTDRQDVAYGIRNSVGLAWRRTGKDLWFTDNGRDMMGDDVPSDELNTLTQPRQSFGYPYCHQGNVPDPHYGKDHSCGEFTPPALKLGAHVAALGLRFYDGPATARSLTGALLIAEHGSWNRSVPSGYQVVSVKFDSAGHPQQPEPLIWGFHRDGRTFGRPVDVQPMPDGSILVSDDFSGSLYRLTYTPAVRK</sequence>
<dbReference type="EMBL" id="LUTU01000007">
    <property type="protein sequence ID" value="OAJ67647.1"/>
    <property type="molecule type" value="Genomic_DNA"/>
</dbReference>
<reference evidence="3 4" key="1">
    <citation type="submission" date="2016-03" db="EMBL/GenBank/DDBJ databases">
        <title>Draft genome sequence of Gluconobacter cerinus strain CECT 9110.</title>
        <authorList>
            <person name="Sainz F."/>
            <person name="Mas A."/>
            <person name="Torija M.J."/>
        </authorList>
    </citation>
    <scope>NUCLEOTIDE SEQUENCE [LARGE SCALE GENOMIC DNA]</scope>
    <source>
        <strain evidence="3 4">CECT 9110</strain>
    </source>
</reference>
<dbReference type="PANTHER" id="PTHR33546">
    <property type="entry name" value="LARGE, MULTIFUNCTIONAL SECRETED PROTEIN-RELATED"/>
    <property type="match status" value="1"/>
</dbReference>
<protein>
    <submittedName>
        <fullName evidence="3">Sorbosone dehydrogenase</fullName>
    </submittedName>
</protein>
<dbReference type="PANTHER" id="PTHR33546:SF1">
    <property type="entry name" value="LARGE, MULTIFUNCTIONAL SECRETED PROTEIN"/>
    <property type="match status" value="1"/>
</dbReference>
<dbReference type="SUPFAM" id="SSF50952">
    <property type="entry name" value="Soluble quinoprotein glucose dehydrogenase"/>
    <property type="match status" value="1"/>
</dbReference>
<organism evidence="3 4">
    <name type="scientific">Gluconobacter cerinus</name>
    <dbReference type="NCBI Taxonomy" id="38307"/>
    <lineage>
        <taxon>Bacteria</taxon>
        <taxon>Pseudomonadati</taxon>
        <taxon>Pseudomonadota</taxon>
        <taxon>Alphaproteobacteria</taxon>
        <taxon>Acetobacterales</taxon>
        <taxon>Acetobacteraceae</taxon>
        <taxon>Gluconobacter</taxon>
    </lineage>
</organism>
<feature type="domain" description="Pyrroloquinoline quinone-dependent pyranose dehydrogenase beta-propeller" evidence="2">
    <location>
        <begin position="184"/>
        <end position="363"/>
    </location>
</feature>